<dbReference type="GO" id="GO:0008559">
    <property type="term" value="F:ABC-type xenobiotic transporter activity"/>
    <property type="evidence" value="ECO:0007669"/>
    <property type="project" value="UniProtKB-EC"/>
</dbReference>
<evidence type="ECO:0000259" key="13">
    <source>
        <dbReference type="PROSITE" id="PS50893"/>
    </source>
</evidence>
<dbReference type="GO" id="GO:0016887">
    <property type="term" value="F:ATP hydrolysis activity"/>
    <property type="evidence" value="ECO:0007669"/>
    <property type="project" value="InterPro"/>
</dbReference>
<reference evidence="16" key="1">
    <citation type="submission" date="2019-03" db="EMBL/GenBank/DDBJ databases">
        <title>Weissella sp. 26KH-42 Genome sequencing.</title>
        <authorList>
            <person name="Heo J."/>
            <person name="Kim S.-J."/>
            <person name="Kim J.-S."/>
            <person name="Hong S.-B."/>
            <person name="Kwon S.-W."/>
        </authorList>
    </citation>
    <scope>NUCLEOTIDE SEQUENCE [LARGE SCALE GENOMIC DNA]</scope>
    <source>
        <strain evidence="16">26KH-42</strain>
    </source>
</reference>
<dbReference type="PROSITE" id="PS00211">
    <property type="entry name" value="ABC_TRANSPORTER_1"/>
    <property type="match status" value="1"/>
</dbReference>
<dbReference type="GO" id="GO:0005524">
    <property type="term" value="F:ATP binding"/>
    <property type="evidence" value="ECO:0007669"/>
    <property type="project" value="UniProtKB-KW"/>
</dbReference>
<dbReference type="AlphaFoldDB" id="A0A4P6YXC2"/>
<dbReference type="PROSITE" id="PS50929">
    <property type="entry name" value="ABC_TM1F"/>
    <property type="match status" value="1"/>
</dbReference>
<dbReference type="InterPro" id="IPR036640">
    <property type="entry name" value="ABC1_TM_sf"/>
</dbReference>
<keyword evidence="4" id="KW-0547">Nucleotide-binding</keyword>
<evidence type="ECO:0000256" key="9">
    <source>
        <dbReference type="ARBA" id="ARBA00059943"/>
    </source>
</evidence>
<comment type="similarity">
    <text evidence="10">Belongs to the ABC transporter superfamily. Multidrug exporter LmrA (TC 3.A.1.117.1) family.</text>
</comment>
<comment type="subcellular location">
    <subcellularLocation>
        <location evidence="1">Cell membrane</location>
        <topology evidence="1">Multi-pass membrane protein</topology>
    </subcellularLocation>
</comment>
<dbReference type="Gene3D" id="3.40.50.300">
    <property type="entry name" value="P-loop containing nucleotide triphosphate hydrolases"/>
    <property type="match status" value="1"/>
</dbReference>
<dbReference type="EC" id="7.6.2.2" evidence="2"/>
<feature type="domain" description="ABC transmembrane type-1" evidence="14">
    <location>
        <begin position="36"/>
        <end position="312"/>
    </location>
</feature>
<dbReference type="GO" id="GO:0015421">
    <property type="term" value="F:ABC-type oligopeptide transporter activity"/>
    <property type="evidence" value="ECO:0007669"/>
    <property type="project" value="TreeGrafter"/>
</dbReference>
<evidence type="ECO:0000313" key="15">
    <source>
        <dbReference type="EMBL" id="QBO37491.1"/>
    </source>
</evidence>
<dbReference type="InterPro" id="IPR039421">
    <property type="entry name" value="Type_1_exporter"/>
</dbReference>
<accession>A0A4P6YXC2</accession>
<evidence type="ECO:0000256" key="8">
    <source>
        <dbReference type="ARBA" id="ARBA00034018"/>
    </source>
</evidence>
<dbReference type="OrthoDB" id="9770415at2"/>
<evidence type="ECO:0000256" key="11">
    <source>
        <dbReference type="ARBA" id="ARBA00072598"/>
    </source>
</evidence>
<evidence type="ECO:0000256" key="4">
    <source>
        <dbReference type="ARBA" id="ARBA00022741"/>
    </source>
</evidence>
<dbReference type="Pfam" id="PF00005">
    <property type="entry name" value="ABC_tran"/>
    <property type="match status" value="1"/>
</dbReference>
<dbReference type="InterPro" id="IPR003439">
    <property type="entry name" value="ABC_transporter-like_ATP-bd"/>
</dbReference>
<evidence type="ECO:0000313" key="16">
    <source>
        <dbReference type="Proteomes" id="UP000292886"/>
    </source>
</evidence>
<evidence type="ECO:0000256" key="6">
    <source>
        <dbReference type="ARBA" id="ARBA00022989"/>
    </source>
</evidence>
<feature type="transmembrane region" description="Helical" evidence="12">
    <location>
        <begin position="255"/>
        <end position="274"/>
    </location>
</feature>
<evidence type="ECO:0000256" key="1">
    <source>
        <dbReference type="ARBA" id="ARBA00004651"/>
    </source>
</evidence>
<evidence type="ECO:0000256" key="12">
    <source>
        <dbReference type="SAM" id="Phobius"/>
    </source>
</evidence>
<evidence type="ECO:0000256" key="7">
    <source>
        <dbReference type="ARBA" id="ARBA00023136"/>
    </source>
</evidence>
<evidence type="ECO:0000256" key="10">
    <source>
        <dbReference type="ARBA" id="ARBA00061674"/>
    </source>
</evidence>
<feature type="domain" description="ABC transporter" evidence="13">
    <location>
        <begin position="344"/>
        <end position="579"/>
    </location>
</feature>
<dbReference type="PROSITE" id="PS50893">
    <property type="entry name" value="ABC_TRANSPORTER_2"/>
    <property type="match status" value="1"/>
</dbReference>
<dbReference type="SUPFAM" id="SSF52540">
    <property type="entry name" value="P-loop containing nucleoside triphosphate hydrolases"/>
    <property type="match status" value="1"/>
</dbReference>
<evidence type="ECO:0000256" key="3">
    <source>
        <dbReference type="ARBA" id="ARBA00022692"/>
    </source>
</evidence>
<evidence type="ECO:0000256" key="5">
    <source>
        <dbReference type="ARBA" id="ARBA00022840"/>
    </source>
</evidence>
<dbReference type="PANTHER" id="PTHR43394">
    <property type="entry name" value="ATP-DEPENDENT PERMEASE MDL1, MITOCHONDRIAL"/>
    <property type="match status" value="1"/>
</dbReference>
<feature type="transmembrane region" description="Helical" evidence="12">
    <location>
        <begin position="30"/>
        <end position="49"/>
    </location>
</feature>
<dbReference type="InterPro" id="IPR003593">
    <property type="entry name" value="AAA+_ATPase"/>
</dbReference>
<dbReference type="Proteomes" id="UP000292886">
    <property type="component" value="Chromosome"/>
</dbReference>
<feature type="transmembrane region" description="Helical" evidence="12">
    <location>
        <begin position="171"/>
        <end position="190"/>
    </location>
</feature>
<dbReference type="InterPro" id="IPR027417">
    <property type="entry name" value="P-loop_NTPase"/>
</dbReference>
<feature type="transmembrane region" description="Helical" evidence="12">
    <location>
        <begin position="286"/>
        <end position="311"/>
    </location>
</feature>
<dbReference type="SMART" id="SM00382">
    <property type="entry name" value="AAA"/>
    <property type="match status" value="1"/>
</dbReference>
<evidence type="ECO:0000256" key="2">
    <source>
        <dbReference type="ARBA" id="ARBA00012191"/>
    </source>
</evidence>
<keyword evidence="5 15" id="KW-0067">ATP-binding</keyword>
<evidence type="ECO:0000259" key="14">
    <source>
        <dbReference type="PROSITE" id="PS50929"/>
    </source>
</evidence>
<sequence length="584" mass="63906">MHGGTRRPKGKNKFNWKNFFNLIKVAHPQWRYLGTGLVLGLFGVIGNLATPTFASKIISTFKNGLNKELIAIALILFIGAAIVSSVGNFLLGVAGEQIVQNLRKTVWDKLVVLKVKYFDEVKSGEMISRLVNDTSQVKTLVANSFPNFITGLIQLIGAIVLMFVADWHMTLMMLIAIPLAAAAMAFPMIWGGRIGRATQDGIAEFSGQSTDTLAEIRLVKASGSEKQELERGHNQINHLFKLGRREAIIDGVSQPLMSMVMMGVFILIIAFGAYRVSEGVMTTAALIAFMMYLFQMMPPVMTIATFATTLAKTQGATERIGEILKEDAEDLNAGTSVNVAGKTLAVEHVDFGYNKQELILQDVSFEAKPNTIVAFAGPSGGGKSTIFGLLERFYEPTSGAIKIGDKNVANTSLESWRDQIGFVSQDSSIMAGTIRDNLTYGLDGSYTDDQLWHVLELAYAKNFVAEMQDGLDTQVGERGVKVSGGQRQRLAIARAFLRDPKILMLDEATASLDSESEAMVQKALESLMKDRTTLVIAHRLSTIVDADNIYFIEHGKVTGSGTHKELVASHELYKEYVNEQVLTA</sequence>
<dbReference type="SUPFAM" id="SSF90123">
    <property type="entry name" value="ABC transporter transmembrane region"/>
    <property type="match status" value="1"/>
</dbReference>
<dbReference type="EMBL" id="CP037940">
    <property type="protein sequence ID" value="QBO37491.1"/>
    <property type="molecule type" value="Genomic_DNA"/>
</dbReference>
<dbReference type="Pfam" id="PF00664">
    <property type="entry name" value="ABC_membrane"/>
    <property type="match status" value="1"/>
</dbReference>
<comment type="function">
    <text evidence="9">Efflux transporter for a variety of amphiphilic cationic compounds, including antibiotics.</text>
</comment>
<dbReference type="FunFam" id="3.40.50.300:FF:000218">
    <property type="entry name" value="Multidrug ABC transporter ATP-binding protein"/>
    <property type="match status" value="1"/>
</dbReference>
<dbReference type="Gene3D" id="1.20.1560.10">
    <property type="entry name" value="ABC transporter type 1, transmembrane domain"/>
    <property type="match status" value="1"/>
</dbReference>
<feature type="transmembrane region" description="Helical" evidence="12">
    <location>
        <begin position="69"/>
        <end position="94"/>
    </location>
</feature>
<dbReference type="PANTHER" id="PTHR43394:SF1">
    <property type="entry name" value="ATP-BINDING CASSETTE SUB-FAMILY B MEMBER 10, MITOCHONDRIAL"/>
    <property type="match status" value="1"/>
</dbReference>
<dbReference type="InterPro" id="IPR017871">
    <property type="entry name" value="ABC_transporter-like_CS"/>
</dbReference>
<organism evidence="15 16">
    <name type="scientific">Periweissella cryptocerci</name>
    <dbReference type="NCBI Taxonomy" id="2506420"/>
    <lineage>
        <taxon>Bacteria</taxon>
        <taxon>Bacillati</taxon>
        <taxon>Bacillota</taxon>
        <taxon>Bacilli</taxon>
        <taxon>Lactobacillales</taxon>
        <taxon>Lactobacillaceae</taxon>
        <taxon>Periweissella</taxon>
    </lineage>
</organism>
<keyword evidence="6 12" id="KW-1133">Transmembrane helix</keyword>
<protein>
    <recommendedName>
        <fullName evidence="11">Multidrug resistance ABC transporter ATP-binding and permease protein</fullName>
        <ecNumber evidence="2">7.6.2.2</ecNumber>
    </recommendedName>
</protein>
<dbReference type="GO" id="GO:0005886">
    <property type="term" value="C:plasma membrane"/>
    <property type="evidence" value="ECO:0007669"/>
    <property type="project" value="UniProtKB-SubCell"/>
</dbReference>
<keyword evidence="16" id="KW-1185">Reference proteome</keyword>
<dbReference type="KEGG" id="wei:EQG49_09550"/>
<dbReference type="CDD" id="cd18551">
    <property type="entry name" value="ABC_6TM_LmrA_like"/>
    <property type="match status" value="1"/>
</dbReference>
<dbReference type="InterPro" id="IPR011527">
    <property type="entry name" value="ABC1_TM_dom"/>
</dbReference>
<proteinExistence type="inferred from homology"/>
<feature type="transmembrane region" description="Helical" evidence="12">
    <location>
        <begin position="145"/>
        <end position="165"/>
    </location>
</feature>
<keyword evidence="7 12" id="KW-0472">Membrane</keyword>
<comment type="catalytic activity">
    <reaction evidence="8">
        <text>ATP + H2O + xenobioticSide 1 = ADP + phosphate + xenobioticSide 2.</text>
        <dbReference type="EC" id="7.6.2.2"/>
    </reaction>
</comment>
<gene>
    <name evidence="15" type="ORF">EQG49_09550</name>
</gene>
<name>A0A4P6YXC2_9LACO</name>
<keyword evidence="3 12" id="KW-0812">Transmembrane</keyword>